<dbReference type="InterPro" id="IPR036047">
    <property type="entry name" value="F-box-like_dom_sf"/>
</dbReference>
<dbReference type="InterPro" id="IPR001810">
    <property type="entry name" value="F-box_dom"/>
</dbReference>
<evidence type="ECO:0000313" key="2">
    <source>
        <dbReference type="EMBL" id="KAK6977711.1"/>
    </source>
</evidence>
<keyword evidence="3" id="KW-1185">Reference proteome</keyword>
<proteinExistence type="predicted"/>
<organism evidence="2 3">
    <name type="scientific">Favolaschia claudopus</name>
    <dbReference type="NCBI Taxonomy" id="2862362"/>
    <lineage>
        <taxon>Eukaryota</taxon>
        <taxon>Fungi</taxon>
        <taxon>Dikarya</taxon>
        <taxon>Basidiomycota</taxon>
        <taxon>Agaricomycotina</taxon>
        <taxon>Agaricomycetes</taxon>
        <taxon>Agaricomycetidae</taxon>
        <taxon>Agaricales</taxon>
        <taxon>Marasmiineae</taxon>
        <taxon>Mycenaceae</taxon>
        <taxon>Favolaschia</taxon>
    </lineage>
</organism>
<dbReference type="SMART" id="SM00256">
    <property type="entry name" value="FBOX"/>
    <property type="match status" value="1"/>
</dbReference>
<protein>
    <recommendedName>
        <fullName evidence="1">F-box domain-containing protein</fullName>
    </recommendedName>
</protein>
<accession>A0AAV9ZC04</accession>
<name>A0AAV9ZC04_9AGAR</name>
<gene>
    <name evidence="2" type="ORF">R3P38DRAFT_2809979</name>
</gene>
<evidence type="ECO:0000313" key="3">
    <source>
        <dbReference type="Proteomes" id="UP001362999"/>
    </source>
</evidence>
<dbReference type="Pfam" id="PF00646">
    <property type="entry name" value="F-box"/>
    <property type="match status" value="1"/>
</dbReference>
<comment type="caution">
    <text evidence="2">The sequence shown here is derived from an EMBL/GenBank/DDBJ whole genome shotgun (WGS) entry which is preliminary data.</text>
</comment>
<dbReference type="Proteomes" id="UP001362999">
    <property type="component" value="Unassembled WGS sequence"/>
</dbReference>
<dbReference type="SUPFAM" id="SSF81383">
    <property type="entry name" value="F-box domain"/>
    <property type="match status" value="1"/>
</dbReference>
<dbReference type="PROSITE" id="PS50181">
    <property type="entry name" value="FBOX"/>
    <property type="match status" value="1"/>
</dbReference>
<dbReference type="AlphaFoldDB" id="A0AAV9ZC04"/>
<feature type="domain" description="F-box" evidence="1">
    <location>
        <begin position="1"/>
        <end position="45"/>
    </location>
</feature>
<sequence length="513" mass="57425">MPILDLPLELLQEITDKLPPTEHKPLRTVCRALNLAIAPRLFSKLVLDVHKYRLETSLSHLEVVGRGDTLWSRYARRLVIMQLSTSVDRYRSSMFWSEAGGSGDGGDSEARFQRCLRPALQTLDDVECVEWTLEECPQDSAWAVAVVLNFLASLPSLSNLRLQTDKTSLAMIQRHDPHPFRRIAELRRLGTVLHSPRLESLQLEAHTGGGAGGAPVYRLPEVFSDLGQVSLGLRELRVSGFTLKCDYGAVTPKMHFRALQSVAWLQGASNEIWSCLRKEGVWLREVETDAVSEELLGYLASYSDSLERLVLMYADGGNEQQNERLADMFFEDVLLRHAGSLVELSCRGAYEGRWSFGAHNAGKIAAMRRLRTLRMSVNTVCVWSEDGDRESARPGYHVECDVEGENMVHRFLKLIDQLRIVEAAVFPASPESSRHSSFAIYHLHDGARAIDSAIRDFLSKFSADSDFDFSCSETSRPESAPTMLGGWSYYASGVEDGARVYRAGESVGQRFYA</sequence>
<dbReference type="EMBL" id="JAWWNJ010000166">
    <property type="protein sequence ID" value="KAK6977711.1"/>
    <property type="molecule type" value="Genomic_DNA"/>
</dbReference>
<evidence type="ECO:0000259" key="1">
    <source>
        <dbReference type="PROSITE" id="PS50181"/>
    </source>
</evidence>
<reference evidence="2 3" key="1">
    <citation type="journal article" date="2024" name="J Genomics">
        <title>Draft genome sequencing and assembly of Favolaschia claudopus CIRM-BRFM 2984 isolated from oak limbs.</title>
        <authorList>
            <person name="Navarro D."/>
            <person name="Drula E."/>
            <person name="Chaduli D."/>
            <person name="Cazenave R."/>
            <person name="Ahrendt S."/>
            <person name="Wang J."/>
            <person name="Lipzen A."/>
            <person name="Daum C."/>
            <person name="Barry K."/>
            <person name="Grigoriev I.V."/>
            <person name="Favel A."/>
            <person name="Rosso M.N."/>
            <person name="Martin F."/>
        </authorList>
    </citation>
    <scope>NUCLEOTIDE SEQUENCE [LARGE SCALE GENOMIC DNA]</scope>
    <source>
        <strain evidence="2 3">CIRM-BRFM 2984</strain>
    </source>
</reference>